<evidence type="ECO:0000256" key="4">
    <source>
        <dbReference type="ARBA" id="ARBA00023136"/>
    </source>
</evidence>
<dbReference type="Proteomes" id="UP001157126">
    <property type="component" value="Unassembled WGS sequence"/>
</dbReference>
<dbReference type="InterPro" id="IPR008628">
    <property type="entry name" value="GPP34-like"/>
</dbReference>
<name>A0ABQ6ITA5_9MICO</name>
<evidence type="ECO:0000313" key="6">
    <source>
        <dbReference type="Proteomes" id="UP001157126"/>
    </source>
</evidence>
<dbReference type="RefSeq" id="WP_284304091.1">
    <property type="nucleotide sequence ID" value="NZ_BSUO01000001.1"/>
</dbReference>
<dbReference type="Pfam" id="PF05719">
    <property type="entry name" value="GPP34"/>
    <property type="match status" value="1"/>
</dbReference>
<comment type="caution">
    <text evidence="5">The sequence shown here is derived from an EMBL/GenBank/DDBJ whole genome shotgun (WGS) entry which is preliminary data.</text>
</comment>
<keyword evidence="3" id="KW-0446">Lipid-binding</keyword>
<evidence type="ECO:0000256" key="2">
    <source>
        <dbReference type="ARBA" id="ARBA00023034"/>
    </source>
</evidence>
<organism evidence="5 6">
    <name type="scientific">Mobilicoccus caccae</name>
    <dbReference type="NCBI Taxonomy" id="1859295"/>
    <lineage>
        <taxon>Bacteria</taxon>
        <taxon>Bacillati</taxon>
        <taxon>Actinomycetota</taxon>
        <taxon>Actinomycetes</taxon>
        <taxon>Micrococcales</taxon>
        <taxon>Dermatophilaceae</taxon>
        <taxon>Mobilicoccus</taxon>
    </lineage>
</organism>
<evidence type="ECO:0000256" key="3">
    <source>
        <dbReference type="ARBA" id="ARBA00023121"/>
    </source>
</evidence>
<comment type="subcellular location">
    <subcellularLocation>
        <location evidence="1">Golgi apparatus membrane</location>
        <topology evidence="1">Peripheral membrane protein</topology>
        <orientation evidence="1">Cytoplasmic side</orientation>
    </subcellularLocation>
</comment>
<keyword evidence="6" id="KW-1185">Reference proteome</keyword>
<evidence type="ECO:0000256" key="1">
    <source>
        <dbReference type="ARBA" id="ARBA00004255"/>
    </source>
</evidence>
<keyword evidence="2" id="KW-0333">Golgi apparatus</keyword>
<dbReference type="EMBL" id="BSUO01000001">
    <property type="protein sequence ID" value="GMA40382.1"/>
    <property type="molecule type" value="Genomic_DNA"/>
</dbReference>
<dbReference type="Gene3D" id="1.10.3630.10">
    <property type="entry name" value="yeast vps74-n-term truncation variant domain like"/>
    <property type="match status" value="1"/>
</dbReference>
<dbReference type="InterPro" id="IPR038261">
    <property type="entry name" value="GPP34-like_sf"/>
</dbReference>
<protein>
    <submittedName>
        <fullName evidence="5">Uncharacterized protein</fullName>
    </submittedName>
</protein>
<sequence>MAAEKQVVASLERSGAISVEEQRMLGIVPEKRPVADPTPERHVRERLRVALQGAEVTPREATLLSILQGLDVAHKVLAEESGGMSKKELKARIEVVSQNMTTGEAVSAAVTRAVAAMNAAMMTAVMVPVITSSSS</sequence>
<keyword evidence="4" id="KW-0472">Membrane</keyword>
<evidence type="ECO:0000313" key="5">
    <source>
        <dbReference type="EMBL" id="GMA40382.1"/>
    </source>
</evidence>
<accession>A0ABQ6ITA5</accession>
<proteinExistence type="predicted"/>
<gene>
    <name evidence="5" type="ORF">GCM10025883_24270</name>
</gene>
<reference evidence="6" key="1">
    <citation type="journal article" date="2019" name="Int. J. Syst. Evol. Microbiol.">
        <title>The Global Catalogue of Microorganisms (GCM) 10K type strain sequencing project: providing services to taxonomists for standard genome sequencing and annotation.</title>
        <authorList>
            <consortium name="The Broad Institute Genomics Platform"/>
            <consortium name="The Broad Institute Genome Sequencing Center for Infectious Disease"/>
            <person name="Wu L."/>
            <person name="Ma J."/>
        </authorList>
    </citation>
    <scope>NUCLEOTIDE SEQUENCE [LARGE SCALE GENOMIC DNA]</scope>
    <source>
        <strain evidence="6">NBRC 113072</strain>
    </source>
</reference>